<feature type="transmembrane region" description="Helical" evidence="1">
    <location>
        <begin position="47"/>
        <end position="75"/>
    </location>
</feature>
<dbReference type="EMBL" id="CP097331">
    <property type="protein sequence ID" value="URF06886.1"/>
    <property type="molecule type" value="Genomic_DNA"/>
</dbReference>
<evidence type="ECO:0008006" key="6">
    <source>
        <dbReference type="Google" id="ProtNLM"/>
    </source>
</evidence>
<evidence type="ECO:0000313" key="4">
    <source>
        <dbReference type="Proteomes" id="UP000318943"/>
    </source>
</evidence>
<protein>
    <recommendedName>
        <fullName evidence="6">Arginine/ornithine antiporter ArcD</fullName>
    </recommendedName>
</protein>
<dbReference type="Proteomes" id="UP001056132">
    <property type="component" value="Chromosome 2"/>
</dbReference>
<dbReference type="KEGG" id="ccam:M5D45_27855"/>
<dbReference type="Proteomes" id="UP000318943">
    <property type="component" value="Unassembled WGS sequence"/>
</dbReference>
<dbReference type="AlphaFoldDB" id="A0AAE9I5V5"/>
<keyword evidence="1" id="KW-0472">Membrane</keyword>
<gene>
    <name evidence="2" type="ORF">FGG12_10830</name>
    <name evidence="3" type="ORF">M5D45_27855</name>
</gene>
<organism evidence="3 5">
    <name type="scientific">Cupriavidus campinensis</name>
    <dbReference type="NCBI Taxonomy" id="151783"/>
    <lineage>
        <taxon>Bacteria</taxon>
        <taxon>Pseudomonadati</taxon>
        <taxon>Pseudomonadota</taxon>
        <taxon>Betaproteobacteria</taxon>
        <taxon>Burkholderiales</taxon>
        <taxon>Burkholderiaceae</taxon>
        <taxon>Cupriavidus</taxon>
    </lineage>
</organism>
<evidence type="ECO:0000313" key="2">
    <source>
        <dbReference type="EMBL" id="TSP12700.1"/>
    </source>
</evidence>
<reference evidence="2 4" key="1">
    <citation type="submission" date="2019-05" db="EMBL/GenBank/DDBJ databases">
        <title>Whole genome sequence analysis of Cupriavidus campinensis S14E4C strain.</title>
        <authorList>
            <person name="Abbaszade G."/>
            <person name="Szabo A."/>
            <person name="Toumi M."/>
            <person name="Toth E."/>
        </authorList>
    </citation>
    <scope>NUCLEOTIDE SEQUENCE [LARGE SCALE GENOMIC DNA]</scope>
    <source>
        <strain evidence="2 4">S14E4C</strain>
    </source>
</reference>
<feature type="transmembrane region" description="Helical" evidence="1">
    <location>
        <begin position="12"/>
        <end position="40"/>
    </location>
</feature>
<evidence type="ECO:0000256" key="1">
    <source>
        <dbReference type="SAM" id="Phobius"/>
    </source>
</evidence>
<feature type="transmembrane region" description="Helical" evidence="1">
    <location>
        <begin position="81"/>
        <end position="99"/>
    </location>
</feature>
<evidence type="ECO:0000313" key="3">
    <source>
        <dbReference type="EMBL" id="URF06886.1"/>
    </source>
</evidence>
<keyword evidence="1" id="KW-1133">Transmembrane helix</keyword>
<name>A0AAE9I5V5_9BURK</name>
<keyword evidence="1" id="KW-0812">Transmembrane</keyword>
<feature type="transmembrane region" description="Helical" evidence="1">
    <location>
        <begin position="120"/>
        <end position="139"/>
    </location>
</feature>
<reference evidence="3" key="2">
    <citation type="journal article" date="2022" name="Microbiol. Resour. Announc.">
        <title>Genome Sequence of Cupriavidus campinensis Strain G5, a Member of a Bacterial Consortium Capable of Polyethylene Degradation.</title>
        <authorList>
            <person name="Schneider B."/>
            <person name="Pfeiffer F."/>
            <person name="Dyall-Smith M."/>
            <person name="Kunte H.J."/>
        </authorList>
    </citation>
    <scope>NUCLEOTIDE SEQUENCE</scope>
    <source>
        <strain evidence="3">G5</strain>
    </source>
</reference>
<reference evidence="3" key="3">
    <citation type="submission" date="2022-05" db="EMBL/GenBank/DDBJ databases">
        <authorList>
            <person name="Kunte H.-J."/>
        </authorList>
    </citation>
    <scope>NUCLEOTIDE SEQUENCE</scope>
    <source>
        <strain evidence="3">G5</strain>
    </source>
</reference>
<accession>A0AAE9I5V5</accession>
<dbReference type="RefSeq" id="WP_144197667.1">
    <property type="nucleotide sequence ID" value="NZ_CP097331.1"/>
</dbReference>
<sequence>MQTWTATWNAWWPWLTIAALGLFHGLNPAMGWLFAVALGLHRGQRRVVLWSLVPIALGHAAAVALAVGVALWLGSVLPHTGFARVAGAVLLGWAIWHVARGHRMRPRVGMRAGMLGLAGWSFLMAGMHGAGLMLVPALMPICATPGATQFDAAGALGPAMLALGLHTAAMLAAICAVALVVYDRVGVAFLRTGWVNLDWIWTAALGLCGVVLLVL</sequence>
<feature type="transmembrane region" description="Helical" evidence="1">
    <location>
        <begin position="194"/>
        <end position="214"/>
    </location>
</feature>
<feature type="transmembrane region" description="Helical" evidence="1">
    <location>
        <begin position="159"/>
        <end position="182"/>
    </location>
</feature>
<keyword evidence="4" id="KW-1185">Reference proteome</keyword>
<dbReference type="EMBL" id="VCIZ01000005">
    <property type="protein sequence ID" value="TSP12700.1"/>
    <property type="molecule type" value="Genomic_DNA"/>
</dbReference>
<evidence type="ECO:0000313" key="5">
    <source>
        <dbReference type="Proteomes" id="UP001056132"/>
    </source>
</evidence>
<proteinExistence type="predicted"/>